<dbReference type="AlphaFoldDB" id="A0A8W8MTB3"/>
<keyword evidence="6 15" id="KW-1133">Transmembrane helix</keyword>
<feature type="repeat" description="ANK" evidence="12">
    <location>
        <begin position="188"/>
        <end position="220"/>
    </location>
</feature>
<feature type="repeat" description="ANK" evidence="12">
    <location>
        <begin position="430"/>
        <end position="462"/>
    </location>
</feature>
<evidence type="ECO:0000256" key="1">
    <source>
        <dbReference type="ARBA" id="ARBA00004141"/>
    </source>
</evidence>
<evidence type="ECO:0000259" key="16">
    <source>
        <dbReference type="Pfam" id="PF00520"/>
    </source>
</evidence>
<evidence type="ECO:0000256" key="15">
    <source>
        <dbReference type="SAM" id="Phobius"/>
    </source>
</evidence>
<evidence type="ECO:0000256" key="11">
    <source>
        <dbReference type="ARBA" id="ARBA00023303"/>
    </source>
</evidence>
<evidence type="ECO:0000256" key="12">
    <source>
        <dbReference type="PROSITE-ProRule" id="PRU00023"/>
    </source>
</evidence>
<feature type="domain" description="Ion transport" evidence="16">
    <location>
        <begin position="824"/>
        <end position="1061"/>
    </location>
</feature>
<evidence type="ECO:0000256" key="14">
    <source>
        <dbReference type="SAM" id="MobiDB-lite"/>
    </source>
</evidence>
<dbReference type="Gene3D" id="1.25.40.20">
    <property type="entry name" value="Ankyrin repeat-containing domain"/>
    <property type="match status" value="5"/>
</dbReference>
<feature type="region of interest" description="Disordered" evidence="14">
    <location>
        <begin position="17"/>
        <end position="60"/>
    </location>
</feature>
<feature type="transmembrane region" description="Helical" evidence="15">
    <location>
        <begin position="1028"/>
        <end position="1051"/>
    </location>
</feature>
<accession>A0A8W8MTB3</accession>
<keyword evidence="10" id="KW-0325">Glycoprotein</keyword>
<dbReference type="PANTHER" id="PTHR47143">
    <property type="entry name" value="TRANSIENT RECEPTOR POTENTIAL CATION CHANNEL PROTEIN PAINLESS"/>
    <property type="match status" value="1"/>
</dbReference>
<feature type="repeat" description="ANK" evidence="12">
    <location>
        <begin position="598"/>
        <end position="630"/>
    </location>
</feature>
<feature type="repeat" description="ANK" evidence="12">
    <location>
        <begin position="154"/>
        <end position="186"/>
    </location>
</feature>
<keyword evidence="13" id="KW-0175">Coiled coil</keyword>
<protein>
    <recommendedName>
        <fullName evidence="16">Ion transport domain-containing protein</fullName>
    </recommendedName>
</protein>
<keyword evidence="2" id="KW-0813">Transport</keyword>
<keyword evidence="4 15" id="KW-0812">Transmembrane</keyword>
<feature type="transmembrane region" description="Helical" evidence="15">
    <location>
        <begin position="900"/>
        <end position="918"/>
    </location>
</feature>
<feature type="repeat" description="ANK" evidence="12">
    <location>
        <begin position="565"/>
        <end position="597"/>
    </location>
</feature>
<keyword evidence="18" id="KW-1185">Reference proteome</keyword>
<organism evidence="17 18">
    <name type="scientific">Magallana gigas</name>
    <name type="common">Pacific oyster</name>
    <name type="synonym">Crassostrea gigas</name>
    <dbReference type="NCBI Taxonomy" id="29159"/>
    <lineage>
        <taxon>Eukaryota</taxon>
        <taxon>Metazoa</taxon>
        <taxon>Spiralia</taxon>
        <taxon>Lophotrochozoa</taxon>
        <taxon>Mollusca</taxon>
        <taxon>Bivalvia</taxon>
        <taxon>Autobranchia</taxon>
        <taxon>Pteriomorphia</taxon>
        <taxon>Ostreida</taxon>
        <taxon>Ostreoidea</taxon>
        <taxon>Ostreidae</taxon>
        <taxon>Magallana</taxon>
    </lineage>
</organism>
<keyword evidence="11" id="KW-0407">Ion channel</keyword>
<evidence type="ECO:0000256" key="5">
    <source>
        <dbReference type="ARBA" id="ARBA00022737"/>
    </source>
</evidence>
<feature type="repeat" description="ANK" evidence="12">
    <location>
        <begin position="331"/>
        <end position="363"/>
    </location>
</feature>
<name>A0A8W8MTB3_MAGGI</name>
<sequence length="1193" mass="134033">MDDPEKQTPVITPVVRINGGLGTETEDCPGDDEKRGVPNWNGGTVGDKNRQGPLNSMESPSKRKLHLVAGASTIYPAYKRGDVTPEKVTDKSVWQAVRDGGTKELDFILTTQPEVKEERDYHGNTLLLIASKYNLIESARVLLSHGVEAERDYQGNTLLLIASKYNLIESARVLLSHGVDINEKNRNDGISPLHEAAKYNSVDVGRLLIESGCDVMIRDNHKKTPLHHAARRGREKIAEVLLNCGKSDIDARDEDELTPLHESIIQNHENIAIMLIKRGADVTLTEINKATPYMLAASVEMTDVMNTIRSTVLRQSGEARAQTMVSQQDLLGNSALHVAVDNKVMKSVQEILKHGGNVNTANETGLTPLHSAAITGDLEITNILLSHDAEVCPRDNDSFTPIHRACMFNRHEVVNAIMKKGGDINTKTKDSMTPLILACWKGHLETVDFLLSSGAQISQVDNLMRNALHWAVENAHLQVLLYLLKKCDSSMLEAMDFAEQTIMHYASKLGNIAILQALIHQTCKLDVRDKDGRTPLHLAAESDNEATVEVLYHASTSELNDGDSDGQTPLSLAVSAGAYNTVKTLLALGADISHRDENLRTVLNIAAREGHVKIMKILLEHYADINTKDKLKNTPLHTASREGHVDCVQLLLDKKVDPLAKNIYGKTPLDVAVEKRHSDVAVTFMKSAGWKDIVGCRDSDGKTPVDNMIQKCPEAVTVMMDNSIQSTGDFPDSIDYSQKLDFQFIDPGPDDVMCKRRRYYEFETMVRYDREELLTHALVQQCLMLKWKKFGRLVYYFDVTLFLMYLALINIYCITMPKITTNLLDNVRRCPIFLTTDQAQNQTLVDHLIQNGQISNILIDTLELRILMACLSTVMVTFYVREIVSIYARRWQYLLKPFNYVTLVMLFGTSATLTPIGYIPCEDQWRSAWIALLCAWISLISILRALDVVGIYFVMLEQVSKSLAKIAAVLVVFLLAFSQAFYITMAQTPGFQNGQPYPITVLAMTLGELNFVDNFVSGLDRTFYYDNLTLFILFAMIMPISLMNLLIGVAVGDIDAVQKRAYLVRLSIQIDFITNAERTFPRYFQRKFHKKEHVITPNSNMNSRFNKFYKFVFGVKRNTGAFISEEKDYVTETVQQLKEEVRATRRQLAQSSALQKQALDLMKQMCDQLQVTYTLDNLSVTDSHRPPTRGRPT</sequence>
<dbReference type="PANTHER" id="PTHR47143:SF1">
    <property type="entry name" value="ION_TRANS DOMAIN-CONTAINING PROTEIN"/>
    <property type="match status" value="1"/>
</dbReference>
<dbReference type="Proteomes" id="UP000005408">
    <property type="component" value="Unassembled WGS sequence"/>
</dbReference>
<feature type="transmembrane region" description="Helical" evidence="15">
    <location>
        <begin position="966"/>
        <end position="985"/>
    </location>
</feature>
<feature type="repeat" description="ANK" evidence="12">
    <location>
        <begin position="498"/>
        <end position="530"/>
    </location>
</feature>
<dbReference type="PRINTS" id="PR01415">
    <property type="entry name" value="ANKYRIN"/>
</dbReference>
<feature type="repeat" description="ANK" evidence="12">
    <location>
        <begin position="221"/>
        <end position="245"/>
    </location>
</feature>
<evidence type="ECO:0000256" key="10">
    <source>
        <dbReference type="ARBA" id="ARBA00023180"/>
    </source>
</evidence>
<dbReference type="Pfam" id="PF12796">
    <property type="entry name" value="Ank_2"/>
    <property type="match status" value="6"/>
</dbReference>
<feature type="repeat" description="ANK" evidence="12">
    <location>
        <begin position="255"/>
        <end position="287"/>
    </location>
</feature>
<dbReference type="GO" id="GO:1902495">
    <property type="term" value="C:transmembrane transporter complex"/>
    <property type="evidence" value="ECO:0007669"/>
    <property type="project" value="TreeGrafter"/>
</dbReference>
<dbReference type="SMART" id="SM00248">
    <property type="entry name" value="ANK"/>
    <property type="match status" value="16"/>
</dbReference>
<evidence type="ECO:0000256" key="8">
    <source>
        <dbReference type="ARBA" id="ARBA00023065"/>
    </source>
</evidence>
<evidence type="ECO:0000256" key="2">
    <source>
        <dbReference type="ARBA" id="ARBA00022448"/>
    </source>
</evidence>
<dbReference type="InterPro" id="IPR052076">
    <property type="entry name" value="TRP_cation_channel"/>
</dbReference>
<feature type="repeat" description="ANK" evidence="12">
    <location>
        <begin position="631"/>
        <end position="663"/>
    </location>
</feature>
<evidence type="ECO:0000256" key="13">
    <source>
        <dbReference type="SAM" id="Coils"/>
    </source>
</evidence>
<evidence type="ECO:0000256" key="4">
    <source>
        <dbReference type="ARBA" id="ARBA00022692"/>
    </source>
</evidence>
<keyword evidence="7 12" id="KW-0040">ANK repeat</keyword>
<dbReference type="PROSITE" id="PS50088">
    <property type="entry name" value="ANK_REPEAT"/>
    <property type="match status" value="13"/>
</dbReference>
<feature type="repeat" description="ANK" evidence="12">
    <location>
        <begin position="397"/>
        <end position="429"/>
    </location>
</feature>
<dbReference type="SUPFAM" id="SSF48403">
    <property type="entry name" value="Ankyrin repeat"/>
    <property type="match status" value="2"/>
</dbReference>
<feature type="coiled-coil region" evidence="13">
    <location>
        <begin position="1127"/>
        <end position="1154"/>
    </location>
</feature>
<dbReference type="GO" id="GO:0005216">
    <property type="term" value="F:monoatomic ion channel activity"/>
    <property type="evidence" value="ECO:0007669"/>
    <property type="project" value="InterPro"/>
</dbReference>
<evidence type="ECO:0000256" key="7">
    <source>
        <dbReference type="ARBA" id="ARBA00023043"/>
    </source>
</evidence>
<dbReference type="InterPro" id="IPR005821">
    <property type="entry name" value="Ion_trans_dom"/>
</dbReference>
<proteinExistence type="predicted"/>
<comment type="subcellular location">
    <subcellularLocation>
        <location evidence="1">Membrane</location>
        <topology evidence="1">Multi-pass membrane protein</topology>
    </subcellularLocation>
</comment>
<keyword evidence="9 15" id="KW-0472">Membrane</keyword>
<dbReference type="Pfam" id="PF00520">
    <property type="entry name" value="Ion_trans"/>
    <property type="match status" value="1"/>
</dbReference>
<dbReference type="EnsemblMetazoa" id="G3524.2">
    <property type="protein sequence ID" value="G3524.2:cds"/>
    <property type="gene ID" value="G3524"/>
</dbReference>
<dbReference type="Pfam" id="PF00023">
    <property type="entry name" value="Ank"/>
    <property type="match status" value="1"/>
</dbReference>
<reference evidence="17" key="1">
    <citation type="submission" date="2022-08" db="UniProtKB">
        <authorList>
            <consortium name="EnsemblMetazoa"/>
        </authorList>
    </citation>
    <scope>IDENTIFICATION</scope>
    <source>
        <strain evidence="17">05x7-T-G4-1.051#20</strain>
    </source>
</reference>
<evidence type="ECO:0000256" key="9">
    <source>
        <dbReference type="ARBA" id="ARBA00023136"/>
    </source>
</evidence>
<feature type="repeat" description="ANK" evidence="12">
    <location>
        <begin position="531"/>
        <end position="551"/>
    </location>
</feature>
<feature type="repeat" description="ANK" evidence="12">
    <location>
        <begin position="364"/>
        <end position="396"/>
    </location>
</feature>
<dbReference type="InterPro" id="IPR002110">
    <property type="entry name" value="Ankyrin_rpt"/>
</dbReference>
<feature type="transmembrane region" description="Helical" evidence="15">
    <location>
        <begin position="930"/>
        <end position="954"/>
    </location>
</feature>
<dbReference type="PROSITE" id="PS50297">
    <property type="entry name" value="ANK_REP_REGION"/>
    <property type="match status" value="12"/>
</dbReference>
<evidence type="ECO:0000313" key="18">
    <source>
        <dbReference type="Proteomes" id="UP000005408"/>
    </source>
</evidence>
<dbReference type="InterPro" id="IPR036770">
    <property type="entry name" value="Ankyrin_rpt-contain_sf"/>
</dbReference>
<feature type="transmembrane region" description="Helical" evidence="15">
    <location>
        <begin position="793"/>
        <end position="812"/>
    </location>
</feature>
<keyword evidence="5" id="KW-0677">Repeat</keyword>
<evidence type="ECO:0000256" key="6">
    <source>
        <dbReference type="ARBA" id="ARBA00022989"/>
    </source>
</evidence>
<evidence type="ECO:0000256" key="3">
    <source>
        <dbReference type="ARBA" id="ARBA00022606"/>
    </source>
</evidence>
<keyword evidence="3" id="KW-0716">Sensory transduction</keyword>
<keyword evidence="8" id="KW-0406">Ion transport</keyword>
<evidence type="ECO:0000313" key="17">
    <source>
        <dbReference type="EnsemblMetazoa" id="G3524.2:cds"/>
    </source>
</evidence>